<organism evidence="2 3">
    <name type="scientific">Megaselia scalaris</name>
    <name type="common">Humpbacked fly</name>
    <name type="synonym">Phora scalaris</name>
    <dbReference type="NCBI Taxonomy" id="36166"/>
    <lineage>
        <taxon>Eukaryota</taxon>
        <taxon>Metazoa</taxon>
        <taxon>Ecdysozoa</taxon>
        <taxon>Arthropoda</taxon>
        <taxon>Hexapoda</taxon>
        <taxon>Insecta</taxon>
        <taxon>Pterygota</taxon>
        <taxon>Neoptera</taxon>
        <taxon>Endopterygota</taxon>
        <taxon>Diptera</taxon>
        <taxon>Brachycera</taxon>
        <taxon>Muscomorpha</taxon>
        <taxon>Platypezoidea</taxon>
        <taxon>Phoridae</taxon>
        <taxon>Megaseliini</taxon>
        <taxon>Megaselia</taxon>
    </lineage>
</organism>
<dbReference type="InterPro" id="IPR013730">
    <property type="entry name" value="Fyv7/TAP26"/>
</dbReference>
<evidence type="ECO:0000256" key="1">
    <source>
        <dbReference type="SAM" id="MobiDB-lite"/>
    </source>
</evidence>
<dbReference type="EnsemblMetazoa" id="MESCA012044-RA">
    <property type="protein sequence ID" value="MESCA012044-PA"/>
    <property type="gene ID" value="MESCA012044"/>
</dbReference>
<keyword evidence="3" id="KW-1185">Reference proteome</keyword>
<proteinExistence type="predicted"/>
<feature type="region of interest" description="Disordered" evidence="1">
    <location>
        <begin position="1"/>
        <end position="35"/>
    </location>
</feature>
<dbReference type="HOGENOM" id="CLU_2783236_0_0_1"/>
<protein>
    <submittedName>
        <fullName evidence="2">Uncharacterized protein</fullName>
    </submittedName>
</protein>
<reference evidence="2" key="2">
    <citation type="submission" date="2015-06" db="UniProtKB">
        <authorList>
            <consortium name="EnsemblMetazoa"/>
        </authorList>
    </citation>
    <scope>IDENTIFICATION</scope>
</reference>
<name>T1H5R1_MEGSC</name>
<feature type="compositionally biased region" description="Basic residues" evidence="1">
    <location>
        <begin position="21"/>
        <end position="33"/>
    </location>
</feature>
<dbReference type="STRING" id="36166.T1H5R1"/>
<dbReference type="PRINTS" id="PR01854">
    <property type="entry name" value="BR22PROTEIN"/>
</dbReference>
<evidence type="ECO:0000313" key="2">
    <source>
        <dbReference type="EnsemblMetazoa" id="MESCA012044-PA"/>
    </source>
</evidence>
<dbReference type="Pfam" id="PF08524">
    <property type="entry name" value="rRNA_processing"/>
    <property type="match status" value="1"/>
</dbReference>
<evidence type="ECO:0000313" key="3">
    <source>
        <dbReference type="Proteomes" id="UP000015102"/>
    </source>
</evidence>
<dbReference type="AlphaFoldDB" id="T1H5R1"/>
<accession>T1H5R1</accession>
<sequence length="69" mass="8319">KKIEQKRSNEILKKKEGRTCRSFRSKTKKLAKQKRLERTKMISKRTKKGQPLMKDRIEFLLKQIQDSKS</sequence>
<dbReference type="Proteomes" id="UP000015102">
    <property type="component" value="Unassembled WGS sequence"/>
</dbReference>
<reference evidence="3" key="1">
    <citation type="submission" date="2013-02" db="EMBL/GenBank/DDBJ databases">
        <authorList>
            <person name="Hughes D."/>
        </authorList>
    </citation>
    <scope>NUCLEOTIDE SEQUENCE</scope>
    <source>
        <strain>Durham</strain>
        <strain evidence="3">NC isolate 2 -- Noor lab</strain>
    </source>
</reference>
<feature type="compositionally biased region" description="Basic and acidic residues" evidence="1">
    <location>
        <begin position="1"/>
        <end position="19"/>
    </location>
</feature>